<dbReference type="InterPro" id="IPR013783">
    <property type="entry name" value="Ig-like_fold"/>
</dbReference>
<sequence length="761" mass="82028">MGKKLRNFLVAFVAALGLVVLAFASQTTTTKAADYTTSAGNNGLLTGMSIQQKNYGTASNINLTLDWSSKDLQPDLANGDTWTVELPEQLKVKKPGETFKVVDDNGDVIGNAVLGVDDNGVSYVKVTFDNVDGKTDYEGSLNITDGIGVGKNYVIGNNDVQIGDIHDNMTITDSDDDFSKRGVIEKDADGNSIITWSILVNRNSTSFPNLQIKEIINDDQTYIPGSLNIYEAKWSTSSPGFYNYDKNKPISGYTVNPDEANISDKFTISNLPKENQFYVVKFQTKIVDEGNTTNGHKFKNNASFTWGTNGSGTGGTTNQDNASGSVSGGTNSGNGNGVDIKGGVLLTKLSADDDSPLKGAEFSLYKEDGTLVAKNLTTDEKGQLSVDKLDKGNYYFIETKSPDGYEINTAKIPFTISGKNSEIVSVITKDEPSTETHEDEEGSIIIMKVDKDTQYRLAGAKFIVKDSDGNEVGTITTDNLGIGHMYNLKQGTYTIQEIDAPAGYELSDTIHTVTIGDNNEDGSFTPDLITFENTKDEDLVFDDSYFVKLHKVDEKDMSTGVPGAEYSLYTAAGEFVEKKVTDENGMITIDGLKPGDYYFVETSAPNGYEINKDKLYFTIESGEQDIQTIQAVDSRTEESGGGGNTTDPEDPDIDEKDDNEEDNEGNPDVDGNGDNGGNEDNNNGNEDNNNGGGIIVDPNHPGSNNNGNNNNNGGIITYPGNNNSTNTNNTLPQTGSKSGLATSLIGLVVLLGTVYFKRRHA</sequence>
<keyword evidence="7" id="KW-1133">Transmembrane helix</keyword>
<evidence type="ECO:0000259" key="9">
    <source>
        <dbReference type="PROSITE" id="PS50847"/>
    </source>
</evidence>
<gene>
    <name evidence="10" type="ORF">D1B17_08450</name>
</gene>
<evidence type="ECO:0000313" key="11">
    <source>
        <dbReference type="Proteomes" id="UP000267208"/>
    </source>
</evidence>
<dbReference type="EMBL" id="CP031933">
    <property type="protein sequence ID" value="AYE38657.1"/>
    <property type="molecule type" value="Genomic_DNA"/>
</dbReference>
<feature type="compositionally biased region" description="Low complexity" evidence="6">
    <location>
        <begin position="668"/>
        <end position="730"/>
    </location>
</feature>
<dbReference type="SUPFAM" id="SSF49401">
    <property type="entry name" value="Bacterial adhesins"/>
    <property type="match status" value="2"/>
</dbReference>
<evidence type="ECO:0000256" key="4">
    <source>
        <dbReference type="ARBA" id="ARBA00022729"/>
    </source>
</evidence>
<dbReference type="SUPFAM" id="SSF49478">
    <property type="entry name" value="Cna protein B-type domain"/>
    <property type="match status" value="3"/>
</dbReference>
<evidence type="ECO:0000256" key="7">
    <source>
        <dbReference type="SAM" id="Phobius"/>
    </source>
</evidence>
<evidence type="ECO:0000256" key="1">
    <source>
        <dbReference type="ARBA" id="ARBA00007257"/>
    </source>
</evidence>
<feature type="chain" id="PRO_5039224998" evidence="8">
    <location>
        <begin position="25"/>
        <end position="761"/>
    </location>
</feature>
<dbReference type="PANTHER" id="PTHR36108">
    <property type="entry name" value="COLOSSIN-B-RELATED"/>
    <property type="match status" value="1"/>
</dbReference>
<keyword evidence="11" id="KW-1185">Reference proteome</keyword>
<evidence type="ECO:0000256" key="2">
    <source>
        <dbReference type="ARBA" id="ARBA00022512"/>
    </source>
</evidence>
<dbReference type="GO" id="GO:0005518">
    <property type="term" value="F:collagen binding"/>
    <property type="evidence" value="ECO:0007669"/>
    <property type="project" value="InterPro"/>
</dbReference>
<dbReference type="InterPro" id="IPR008966">
    <property type="entry name" value="Adhesion_dom_sf"/>
</dbReference>
<dbReference type="InterPro" id="IPR008456">
    <property type="entry name" value="Collagen-bd_dom"/>
</dbReference>
<dbReference type="Pfam" id="PF17961">
    <property type="entry name" value="Big_8"/>
    <property type="match status" value="1"/>
</dbReference>
<organism evidence="10 11">
    <name type="scientific">Companilactobacillus zhachilii</name>
    <dbReference type="NCBI Taxonomy" id="2304606"/>
    <lineage>
        <taxon>Bacteria</taxon>
        <taxon>Bacillati</taxon>
        <taxon>Bacillota</taxon>
        <taxon>Bacilli</taxon>
        <taxon>Lactobacillales</taxon>
        <taxon>Lactobacillaceae</taxon>
        <taxon>Companilactobacillus</taxon>
    </lineage>
</organism>
<name>A0A386PW27_9LACO</name>
<dbReference type="RefSeq" id="WP_120142895.1">
    <property type="nucleotide sequence ID" value="NZ_CP031933.2"/>
</dbReference>
<feature type="region of interest" description="Disordered" evidence="6">
    <location>
        <begin position="309"/>
        <end position="334"/>
    </location>
</feature>
<evidence type="ECO:0000313" key="10">
    <source>
        <dbReference type="EMBL" id="AYE38657.1"/>
    </source>
</evidence>
<proteinExistence type="inferred from homology"/>
<protein>
    <submittedName>
        <fullName evidence="10">LPXTG cell wall anchor domain-containing protein</fullName>
    </submittedName>
</protein>
<dbReference type="Pfam" id="PF05737">
    <property type="entry name" value="Collagen_bind"/>
    <property type="match status" value="1"/>
</dbReference>
<keyword evidence="5" id="KW-0572">Peptidoglycan-anchor</keyword>
<evidence type="ECO:0000256" key="5">
    <source>
        <dbReference type="ARBA" id="ARBA00023088"/>
    </source>
</evidence>
<evidence type="ECO:0000256" key="8">
    <source>
        <dbReference type="SAM" id="SignalP"/>
    </source>
</evidence>
<dbReference type="OrthoDB" id="2216808at2"/>
<dbReference type="InterPro" id="IPR041171">
    <property type="entry name" value="SDR_Ig"/>
</dbReference>
<keyword evidence="3" id="KW-0964">Secreted</keyword>
<dbReference type="Gene3D" id="2.60.40.740">
    <property type="match status" value="1"/>
</dbReference>
<dbReference type="Gene3D" id="2.60.40.10">
    <property type="entry name" value="Immunoglobulins"/>
    <property type="match status" value="3"/>
</dbReference>
<dbReference type="NCBIfam" id="TIGR01167">
    <property type="entry name" value="LPXTG_anchor"/>
    <property type="match status" value="1"/>
</dbReference>
<accession>A0A386PW27</accession>
<feature type="region of interest" description="Disordered" evidence="6">
    <location>
        <begin position="632"/>
        <end position="738"/>
    </location>
</feature>
<feature type="compositionally biased region" description="Acidic residues" evidence="6">
    <location>
        <begin position="647"/>
        <end position="667"/>
    </location>
</feature>
<reference evidence="11" key="1">
    <citation type="submission" date="2018-08" db="EMBL/GenBank/DDBJ databases">
        <title>Genome of Lactobacillus sp. HBUAS52074.</title>
        <authorList>
            <person name="Guo Z."/>
            <person name="Zhang Z.D."/>
        </authorList>
    </citation>
    <scope>NUCLEOTIDE SEQUENCE [LARGE SCALE GENOMIC DNA]</scope>
    <source>
        <strain evidence="11">HBUAS52074</strain>
    </source>
</reference>
<dbReference type="KEGG" id="lzh:D1B17_08450"/>
<dbReference type="Proteomes" id="UP000267208">
    <property type="component" value="Chromosome"/>
</dbReference>
<dbReference type="InterPro" id="IPR041033">
    <property type="entry name" value="SpaA_PFL_dom_1"/>
</dbReference>
<keyword evidence="7" id="KW-0472">Membrane</keyword>
<dbReference type="Pfam" id="PF00746">
    <property type="entry name" value="Gram_pos_anchor"/>
    <property type="match status" value="1"/>
</dbReference>
<keyword evidence="7" id="KW-0812">Transmembrane</keyword>
<feature type="signal peptide" evidence="8">
    <location>
        <begin position="1"/>
        <end position="24"/>
    </location>
</feature>
<comment type="similarity">
    <text evidence="1">Belongs to the serine-aspartate repeat-containing protein (SDr) family.</text>
</comment>
<dbReference type="PROSITE" id="PS50847">
    <property type="entry name" value="GRAM_POS_ANCHORING"/>
    <property type="match status" value="1"/>
</dbReference>
<dbReference type="Pfam" id="PF17802">
    <property type="entry name" value="SpaA"/>
    <property type="match status" value="3"/>
</dbReference>
<keyword evidence="4 8" id="KW-0732">Signal</keyword>
<dbReference type="InterPro" id="IPR019931">
    <property type="entry name" value="LPXTG_anchor"/>
</dbReference>
<evidence type="ECO:0000256" key="3">
    <source>
        <dbReference type="ARBA" id="ARBA00022525"/>
    </source>
</evidence>
<feature type="transmembrane region" description="Helical" evidence="7">
    <location>
        <begin position="738"/>
        <end position="756"/>
    </location>
</feature>
<evidence type="ECO:0000256" key="6">
    <source>
        <dbReference type="SAM" id="MobiDB-lite"/>
    </source>
</evidence>
<dbReference type="PANTHER" id="PTHR36108:SF13">
    <property type="entry name" value="COLOSSIN-B-RELATED"/>
    <property type="match status" value="1"/>
</dbReference>
<feature type="domain" description="Gram-positive cocci surface proteins LPxTG" evidence="9">
    <location>
        <begin position="731"/>
        <end position="761"/>
    </location>
</feature>
<dbReference type="AlphaFoldDB" id="A0A386PW27"/>
<keyword evidence="2" id="KW-0134">Cell wall</keyword>